<feature type="chain" id="PRO_5035748416" evidence="1">
    <location>
        <begin position="19"/>
        <end position="100"/>
    </location>
</feature>
<dbReference type="Proteomes" id="UP000286415">
    <property type="component" value="Unassembled WGS sequence"/>
</dbReference>
<dbReference type="OrthoDB" id="10416342at2759"/>
<gene>
    <name evidence="2" type="ORF">CSKR_202031</name>
</gene>
<evidence type="ECO:0000313" key="2">
    <source>
        <dbReference type="EMBL" id="KAG5454473.1"/>
    </source>
</evidence>
<feature type="signal peptide" evidence="1">
    <location>
        <begin position="1"/>
        <end position="18"/>
    </location>
</feature>
<reference evidence="2 3" key="1">
    <citation type="journal article" date="2018" name="Biotechnol. Adv.">
        <title>Improved genomic resources and new bioinformatic workflow for the carcinogenic parasite Clonorchis sinensis: Biotechnological implications.</title>
        <authorList>
            <person name="Wang D."/>
            <person name="Korhonen P.K."/>
            <person name="Gasser R.B."/>
            <person name="Young N.D."/>
        </authorList>
    </citation>
    <scope>NUCLEOTIDE SEQUENCE [LARGE SCALE GENOMIC DNA]</scope>
    <source>
        <strain evidence="2">Cs-k2</strain>
    </source>
</reference>
<name>A0A8T1MZC3_CLOSI</name>
<dbReference type="AlphaFoldDB" id="A0A8T1MZC3"/>
<evidence type="ECO:0000256" key="1">
    <source>
        <dbReference type="SAM" id="SignalP"/>
    </source>
</evidence>
<reference evidence="2 3" key="2">
    <citation type="journal article" date="2021" name="Genomics">
        <title>High-quality reference genome for Clonorchis sinensis.</title>
        <authorList>
            <person name="Young N.D."/>
            <person name="Stroehlein A.J."/>
            <person name="Kinkar L."/>
            <person name="Wang T."/>
            <person name="Sohn W.M."/>
            <person name="Chang B.C.H."/>
            <person name="Kaur P."/>
            <person name="Weisz D."/>
            <person name="Dudchenko O."/>
            <person name="Aiden E.L."/>
            <person name="Korhonen P.K."/>
            <person name="Gasser R.B."/>
        </authorList>
    </citation>
    <scope>NUCLEOTIDE SEQUENCE [LARGE SCALE GENOMIC DNA]</scope>
    <source>
        <strain evidence="2">Cs-k2</strain>
    </source>
</reference>
<proteinExistence type="predicted"/>
<keyword evidence="3" id="KW-1185">Reference proteome</keyword>
<keyword evidence="1" id="KW-0732">Signal</keyword>
<sequence length="100" mass="11445">MAILVMLFTFSLMKGFSTRRIPQYYQCLERCGPDPLDDGEASIKYDECLNKCVELALRHCIDQAEDEDAGMECIRKALKRCIANCVEDAGCIRLCKFFYS</sequence>
<evidence type="ECO:0000313" key="3">
    <source>
        <dbReference type="Proteomes" id="UP000286415"/>
    </source>
</evidence>
<protein>
    <submittedName>
        <fullName evidence="2">Uncharacterized protein</fullName>
    </submittedName>
</protein>
<dbReference type="EMBL" id="NIRI02000010">
    <property type="protein sequence ID" value="KAG5454473.1"/>
    <property type="molecule type" value="Genomic_DNA"/>
</dbReference>
<accession>A0A8T1MZC3</accession>
<comment type="caution">
    <text evidence="2">The sequence shown here is derived from an EMBL/GenBank/DDBJ whole genome shotgun (WGS) entry which is preliminary data.</text>
</comment>
<organism evidence="2 3">
    <name type="scientific">Clonorchis sinensis</name>
    <name type="common">Chinese liver fluke</name>
    <dbReference type="NCBI Taxonomy" id="79923"/>
    <lineage>
        <taxon>Eukaryota</taxon>
        <taxon>Metazoa</taxon>
        <taxon>Spiralia</taxon>
        <taxon>Lophotrochozoa</taxon>
        <taxon>Platyhelminthes</taxon>
        <taxon>Trematoda</taxon>
        <taxon>Digenea</taxon>
        <taxon>Opisthorchiida</taxon>
        <taxon>Opisthorchiata</taxon>
        <taxon>Opisthorchiidae</taxon>
        <taxon>Clonorchis</taxon>
    </lineage>
</organism>